<evidence type="ECO:0008006" key="3">
    <source>
        <dbReference type="Google" id="ProtNLM"/>
    </source>
</evidence>
<evidence type="ECO:0000313" key="1">
    <source>
        <dbReference type="EMBL" id="BDT97289.1"/>
    </source>
</evidence>
<evidence type="ECO:0000313" key="2">
    <source>
        <dbReference type="Proteomes" id="UP001317870"/>
    </source>
</evidence>
<dbReference type="EMBL" id="AP026978">
    <property type="protein sequence ID" value="BDT97289.1"/>
    <property type="molecule type" value="Genomic_DNA"/>
</dbReference>
<sequence length="102" mass="10497">MKGGVMNVDPAELRALAASMDKIGGAIGVLTVRATTDALGGVLPGSTLSEVCSAAGSNIEDAWQRMAMRCKRVSNIAKGGAANYEVSDQEFRDGLDAMGAHL</sequence>
<proteinExistence type="predicted"/>
<organism evidence="1 2">
    <name type="scientific">Nocardia sputorum</name>
    <dbReference type="NCBI Taxonomy" id="2984338"/>
    <lineage>
        <taxon>Bacteria</taxon>
        <taxon>Bacillati</taxon>
        <taxon>Actinomycetota</taxon>
        <taxon>Actinomycetes</taxon>
        <taxon>Mycobacteriales</taxon>
        <taxon>Nocardiaceae</taxon>
        <taxon>Nocardia</taxon>
    </lineage>
</organism>
<accession>A0ABN6TWK2</accession>
<dbReference type="Proteomes" id="UP001317870">
    <property type="component" value="Chromosome"/>
</dbReference>
<name>A0ABN6TWK2_9NOCA</name>
<keyword evidence="2" id="KW-1185">Reference proteome</keyword>
<gene>
    <name evidence="1" type="ORF">IFM12276_03180</name>
</gene>
<protein>
    <recommendedName>
        <fullName evidence="3">ESX-1 secretion-associated protein</fullName>
    </recommendedName>
</protein>
<reference evidence="1 2" key="1">
    <citation type="submission" date="2022-11" db="EMBL/GenBank/DDBJ databases">
        <title>Genome Sequencing of Nocardia sp. ON39_IFM12276 and assembly.</title>
        <authorList>
            <person name="Shimojima M."/>
            <person name="Toyokawa M."/>
            <person name="Uesaka K."/>
        </authorList>
    </citation>
    <scope>NUCLEOTIDE SEQUENCE [LARGE SCALE GENOMIC DNA]</scope>
    <source>
        <strain evidence="1 2">IFM 12276</strain>
    </source>
</reference>